<name>A0A0L0FMA7_9EUKA</name>
<evidence type="ECO:0000313" key="3">
    <source>
        <dbReference type="EMBL" id="KNC77914.1"/>
    </source>
</evidence>
<feature type="transmembrane region" description="Helical" evidence="2">
    <location>
        <begin position="105"/>
        <end position="126"/>
    </location>
</feature>
<keyword evidence="2" id="KW-1133">Transmembrane helix</keyword>
<proteinExistence type="predicted"/>
<organism evidence="3 4">
    <name type="scientific">Sphaeroforma arctica JP610</name>
    <dbReference type="NCBI Taxonomy" id="667725"/>
    <lineage>
        <taxon>Eukaryota</taxon>
        <taxon>Ichthyosporea</taxon>
        <taxon>Ichthyophonida</taxon>
        <taxon>Sphaeroforma</taxon>
    </lineage>
</organism>
<evidence type="ECO:0000256" key="2">
    <source>
        <dbReference type="SAM" id="Phobius"/>
    </source>
</evidence>
<dbReference type="EMBL" id="KQ242602">
    <property type="protein sequence ID" value="KNC77914.1"/>
    <property type="molecule type" value="Genomic_DNA"/>
</dbReference>
<keyword evidence="2" id="KW-0472">Membrane</keyword>
<evidence type="ECO:0000256" key="1">
    <source>
        <dbReference type="SAM" id="MobiDB-lite"/>
    </source>
</evidence>
<reference evidence="3 4" key="1">
    <citation type="submission" date="2011-02" db="EMBL/GenBank/DDBJ databases">
        <title>The Genome Sequence of Sphaeroforma arctica JP610.</title>
        <authorList>
            <consortium name="The Broad Institute Genome Sequencing Platform"/>
            <person name="Russ C."/>
            <person name="Cuomo C."/>
            <person name="Young S.K."/>
            <person name="Zeng Q."/>
            <person name="Gargeya S."/>
            <person name="Alvarado L."/>
            <person name="Berlin A."/>
            <person name="Chapman S.B."/>
            <person name="Chen Z."/>
            <person name="Freedman E."/>
            <person name="Gellesch M."/>
            <person name="Goldberg J."/>
            <person name="Griggs A."/>
            <person name="Gujja S."/>
            <person name="Heilman E."/>
            <person name="Heiman D."/>
            <person name="Howarth C."/>
            <person name="Mehta T."/>
            <person name="Neiman D."/>
            <person name="Pearson M."/>
            <person name="Roberts A."/>
            <person name="Saif S."/>
            <person name="Shea T."/>
            <person name="Shenoy N."/>
            <person name="Sisk P."/>
            <person name="Stolte C."/>
            <person name="Sykes S."/>
            <person name="White J."/>
            <person name="Yandava C."/>
            <person name="Burger G."/>
            <person name="Gray M.W."/>
            <person name="Holland P.W.H."/>
            <person name="King N."/>
            <person name="Lang F.B.F."/>
            <person name="Roger A.J."/>
            <person name="Ruiz-Trillo I."/>
            <person name="Haas B."/>
            <person name="Nusbaum C."/>
            <person name="Birren B."/>
        </authorList>
    </citation>
    <scope>NUCLEOTIDE SEQUENCE [LARGE SCALE GENOMIC DNA]</scope>
    <source>
        <strain evidence="3 4">JP610</strain>
    </source>
</reference>
<gene>
    <name evidence="3" type="ORF">SARC_09638</name>
</gene>
<keyword evidence="4" id="KW-1185">Reference proteome</keyword>
<feature type="region of interest" description="Disordered" evidence="1">
    <location>
        <begin position="362"/>
        <end position="385"/>
    </location>
</feature>
<accession>A0A0L0FMA7</accession>
<dbReference type="AlphaFoldDB" id="A0A0L0FMA7"/>
<dbReference type="Proteomes" id="UP000054560">
    <property type="component" value="Unassembled WGS sequence"/>
</dbReference>
<evidence type="ECO:0000313" key="4">
    <source>
        <dbReference type="Proteomes" id="UP000054560"/>
    </source>
</evidence>
<protein>
    <submittedName>
        <fullName evidence="3">Uncharacterized protein</fullName>
    </submittedName>
</protein>
<sequence length="385" mass="40067">MEDHPEEEDIFIGKATLTPNQVDLPVSTGGLLGGTAGRDSPDHVLTKKHVCTNPNAGSSVLLYNLHSDSDGSADEYGEDNHDIVPDERMPTWVTRVRGRLGLSSLSIVASLILVCIVVGLGVHVLLSDSGSDSELSNSGMPSVHIQSETLAHNTTHTSAVVDVIATGSLTAATESLDNILHPTSADVGSTATTATASADLYTTGVVTPFTEVGVSGSVAPVITSTTTTTLNSPTAVAETLVVHPTAPCPVIVCGVCFVSIALGVQGHLATCTASDETAVVVHIMTSTYVLYEPIVLGNHTETGFTSSEGHTPAPTYITLSGSRYTASAADHSAPVLVAMFGYRVGDDGWRGTSDTLEQSHDELREVSGGSDNHTRSEAVQMYRTD</sequence>
<dbReference type="GeneID" id="25910142"/>
<dbReference type="RefSeq" id="XP_014151816.1">
    <property type="nucleotide sequence ID" value="XM_014296341.1"/>
</dbReference>
<keyword evidence="2" id="KW-0812">Transmembrane</keyword>